<sequence>MTGGRAGGVESASPAGTVRFGGDLAEDTSLLAGYVSEGERLLAELPAKAARDALQRRLAADILSASRAVRSAFLTLHAGTVYETLTAARTRPLRLPELVYAAADRFPGLVPTAAQMADEFRKPQAEREGREIDQGVFCGAVLRCPVAGSHLIDVMSAPVPRSLELIGDFQRTGRAGLGSVEVERRGHAAHVTFRNAHCLNAEDSRLIDDLETAVDLVLLDDRVRVGVLRGGFVEHPRYRGRRVFSAGINLKELGNGGIRLVEFLLGRELGYINKIYRGLLTGSAAEVHPRYSVHKPWVGAVDSFAIGGGMQLLLVLDRVIAEEDAYFSLPAAEEGIIPGLGNLRLSRLIGARPARRVILSGHRIRMTDPEAGLVCDEVVPAKEMEDAIERAVEELAGPAVSANRRMLALCEEPLDLFREYLAEFAVGQAVRAYSDDVLAKLERWRRPRPER</sequence>
<dbReference type="Pfam" id="PF00378">
    <property type="entry name" value="ECH_1"/>
    <property type="match status" value="1"/>
</dbReference>
<evidence type="ECO:0000313" key="1">
    <source>
        <dbReference type="EMBL" id="GII92846.1"/>
    </source>
</evidence>
<dbReference type="InterPro" id="IPR001753">
    <property type="entry name" value="Enoyl-CoA_hydra/iso"/>
</dbReference>
<dbReference type="Gene3D" id="1.20.58.1300">
    <property type="match status" value="1"/>
</dbReference>
<organism evidence="1 2">
    <name type="scientific">Sinosporangium siamense</name>
    <dbReference type="NCBI Taxonomy" id="1367973"/>
    <lineage>
        <taxon>Bacteria</taxon>
        <taxon>Bacillati</taxon>
        <taxon>Actinomycetota</taxon>
        <taxon>Actinomycetes</taxon>
        <taxon>Streptosporangiales</taxon>
        <taxon>Streptosporangiaceae</taxon>
        <taxon>Sinosporangium</taxon>
    </lineage>
</organism>
<protein>
    <recommendedName>
        <fullName evidence="3">Enoyl-CoA hydratase/isomerase family protein</fullName>
    </recommendedName>
</protein>
<comment type="caution">
    <text evidence="1">The sequence shown here is derived from an EMBL/GenBank/DDBJ whole genome shotgun (WGS) entry which is preliminary data.</text>
</comment>
<evidence type="ECO:0000313" key="2">
    <source>
        <dbReference type="Proteomes" id="UP000606172"/>
    </source>
</evidence>
<dbReference type="AlphaFoldDB" id="A0A919RIY4"/>
<proteinExistence type="predicted"/>
<dbReference type="EMBL" id="BOOW01000018">
    <property type="protein sequence ID" value="GII92846.1"/>
    <property type="molecule type" value="Genomic_DNA"/>
</dbReference>
<accession>A0A919RIY4</accession>
<dbReference type="RefSeq" id="WP_204025929.1">
    <property type="nucleotide sequence ID" value="NZ_BOOW01000018.1"/>
</dbReference>
<evidence type="ECO:0008006" key="3">
    <source>
        <dbReference type="Google" id="ProtNLM"/>
    </source>
</evidence>
<dbReference type="PANTHER" id="PTHR11941">
    <property type="entry name" value="ENOYL-COA HYDRATASE-RELATED"/>
    <property type="match status" value="1"/>
</dbReference>
<dbReference type="NCBIfam" id="NF042432">
    <property type="entry name" value="DHPACoAdixog_DpgC"/>
    <property type="match status" value="1"/>
</dbReference>
<name>A0A919RIY4_9ACTN</name>
<gene>
    <name evidence="1" type="ORF">Ssi02_30770</name>
</gene>
<dbReference type="InterPro" id="IPR053482">
    <property type="entry name" value="DPA-CoA_Dioxygenase"/>
</dbReference>
<dbReference type="InterPro" id="IPR029045">
    <property type="entry name" value="ClpP/crotonase-like_dom_sf"/>
</dbReference>
<dbReference type="CDD" id="cd06558">
    <property type="entry name" value="crotonase-like"/>
    <property type="match status" value="1"/>
</dbReference>
<dbReference type="SUPFAM" id="SSF52096">
    <property type="entry name" value="ClpP/crotonase"/>
    <property type="match status" value="1"/>
</dbReference>
<dbReference type="GO" id="GO:0006635">
    <property type="term" value="P:fatty acid beta-oxidation"/>
    <property type="evidence" value="ECO:0007669"/>
    <property type="project" value="TreeGrafter"/>
</dbReference>
<dbReference type="Gene3D" id="3.90.226.10">
    <property type="entry name" value="2-enoyl-CoA Hydratase, Chain A, domain 1"/>
    <property type="match status" value="1"/>
</dbReference>
<reference evidence="1" key="1">
    <citation type="submission" date="2021-01" db="EMBL/GenBank/DDBJ databases">
        <title>Whole genome shotgun sequence of Sinosporangium siamense NBRC 109515.</title>
        <authorList>
            <person name="Komaki H."/>
            <person name="Tamura T."/>
        </authorList>
    </citation>
    <scope>NUCLEOTIDE SEQUENCE</scope>
    <source>
        <strain evidence="1">NBRC 109515</strain>
    </source>
</reference>
<dbReference type="GO" id="GO:0003824">
    <property type="term" value="F:catalytic activity"/>
    <property type="evidence" value="ECO:0007669"/>
    <property type="project" value="UniProtKB-ARBA"/>
</dbReference>
<dbReference type="Proteomes" id="UP000606172">
    <property type="component" value="Unassembled WGS sequence"/>
</dbReference>
<keyword evidence="2" id="KW-1185">Reference proteome</keyword>
<dbReference type="PANTHER" id="PTHR11941:SF54">
    <property type="entry name" value="ENOYL-COA HYDRATASE, MITOCHONDRIAL"/>
    <property type="match status" value="1"/>
</dbReference>